<evidence type="ECO:0000313" key="3">
    <source>
        <dbReference type="Proteomes" id="UP000603474"/>
    </source>
</evidence>
<reference evidence="2 3" key="1">
    <citation type="submission" date="2020-08" db="EMBL/GenBank/DDBJ databases">
        <authorList>
            <person name="Liu C."/>
            <person name="Sun Q."/>
        </authorList>
    </citation>
    <scope>NUCLEOTIDE SEQUENCE [LARGE SCALE GENOMIC DNA]</scope>
    <source>
        <strain evidence="2 3">NSJ-22</strain>
    </source>
</reference>
<proteinExistence type="predicted"/>
<name>A0ABR7KDL7_9FIRM</name>
<keyword evidence="3" id="KW-1185">Reference proteome</keyword>
<comment type="caution">
    <text evidence="2">The sequence shown here is derived from an EMBL/GenBank/DDBJ whole genome shotgun (WGS) entry which is preliminary data.</text>
</comment>
<gene>
    <name evidence="2" type="ORF">H8909_11290</name>
</gene>
<accession>A0ABR7KDL7</accession>
<feature type="region of interest" description="Disordered" evidence="1">
    <location>
        <begin position="78"/>
        <end position="101"/>
    </location>
</feature>
<feature type="region of interest" description="Disordered" evidence="1">
    <location>
        <begin position="1"/>
        <end position="27"/>
    </location>
</feature>
<protein>
    <submittedName>
        <fullName evidence="2">Uncharacterized protein</fullName>
    </submittedName>
</protein>
<organism evidence="2 3">
    <name type="scientific">Catenibacterium faecis</name>
    <dbReference type="NCBI Taxonomy" id="2764323"/>
    <lineage>
        <taxon>Bacteria</taxon>
        <taxon>Bacillati</taxon>
        <taxon>Bacillota</taxon>
        <taxon>Erysipelotrichia</taxon>
        <taxon>Erysipelotrichales</taxon>
        <taxon>Coprobacillaceae</taxon>
        <taxon>Catenibacterium</taxon>
    </lineage>
</organism>
<dbReference type="Proteomes" id="UP000603474">
    <property type="component" value="Unassembled WGS sequence"/>
</dbReference>
<evidence type="ECO:0000313" key="2">
    <source>
        <dbReference type="EMBL" id="MBC6010803.1"/>
    </source>
</evidence>
<sequence length="208" mass="24346">MGKDMDFEDTVKKEEPPHVDPVIEQRRKEKFSEPMIYNEEKKVEEQKVEVKVPVVKKKEEPKKPKKQEYVMSQIISPMNGVQESNNPVPQKKPAVKKKIKRREDDVVQVLSPFYGAQGIEEEKPVVKKAKKVEKVVKKESSEVIDSVENRLKNLSTLTLESQEDLKIVEERTGKFKHDTENEDPLIEEINDDMSYDELMNLYEKKFED</sequence>
<dbReference type="EMBL" id="JACRWG010000064">
    <property type="protein sequence ID" value="MBC6010803.1"/>
    <property type="molecule type" value="Genomic_DNA"/>
</dbReference>
<evidence type="ECO:0000256" key="1">
    <source>
        <dbReference type="SAM" id="MobiDB-lite"/>
    </source>
</evidence>